<dbReference type="Gene3D" id="1.10.287.130">
    <property type="match status" value="1"/>
</dbReference>
<dbReference type="SUPFAM" id="SSF55781">
    <property type="entry name" value="GAF domain-like"/>
    <property type="match status" value="1"/>
</dbReference>
<keyword evidence="3" id="KW-0597">Phosphoprotein</keyword>
<keyword evidence="4" id="KW-0808">Transferase</keyword>
<dbReference type="SMART" id="SM00388">
    <property type="entry name" value="HisKA"/>
    <property type="match status" value="1"/>
</dbReference>
<feature type="region of interest" description="Disordered" evidence="7">
    <location>
        <begin position="232"/>
        <end position="252"/>
    </location>
</feature>
<dbReference type="EMBL" id="JAPDDR010000002">
    <property type="protein sequence ID" value="MCW1912600.1"/>
    <property type="molecule type" value="Genomic_DNA"/>
</dbReference>
<dbReference type="NCBIfam" id="TIGR00229">
    <property type="entry name" value="sensory_box"/>
    <property type="match status" value="1"/>
</dbReference>
<comment type="catalytic activity">
    <reaction evidence="1">
        <text>ATP + protein L-histidine = ADP + protein N-phospho-L-histidine.</text>
        <dbReference type="EC" id="2.7.13.3"/>
    </reaction>
</comment>
<dbReference type="InterPro" id="IPR036890">
    <property type="entry name" value="HATPase_C_sf"/>
</dbReference>
<accession>A0ABT3FYE1</accession>
<dbReference type="Gene3D" id="3.30.450.20">
    <property type="entry name" value="PAS domain"/>
    <property type="match status" value="1"/>
</dbReference>
<dbReference type="InterPro" id="IPR000014">
    <property type="entry name" value="PAS"/>
</dbReference>
<evidence type="ECO:0000313" key="11">
    <source>
        <dbReference type="Proteomes" id="UP001165653"/>
    </source>
</evidence>
<dbReference type="SUPFAM" id="SSF55785">
    <property type="entry name" value="PYP-like sensor domain (PAS domain)"/>
    <property type="match status" value="1"/>
</dbReference>
<dbReference type="PANTHER" id="PTHR43711">
    <property type="entry name" value="TWO-COMPONENT HISTIDINE KINASE"/>
    <property type="match status" value="1"/>
</dbReference>
<feature type="domain" description="Histidine kinase" evidence="8">
    <location>
        <begin position="333"/>
        <end position="548"/>
    </location>
</feature>
<dbReference type="EC" id="2.7.13.3" evidence="2"/>
<dbReference type="SUPFAM" id="SSF47384">
    <property type="entry name" value="Homodimeric domain of signal transducing histidine kinase"/>
    <property type="match status" value="1"/>
</dbReference>
<gene>
    <name evidence="10" type="ORF">OJ996_03375</name>
</gene>
<dbReference type="InterPro" id="IPR003594">
    <property type="entry name" value="HATPase_dom"/>
</dbReference>
<dbReference type="PRINTS" id="PR00344">
    <property type="entry name" value="BCTRLSENSOR"/>
</dbReference>
<evidence type="ECO:0000256" key="2">
    <source>
        <dbReference type="ARBA" id="ARBA00012438"/>
    </source>
</evidence>
<dbReference type="CDD" id="cd00082">
    <property type="entry name" value="HisKA"/>
    <property type="match status" value="1"/>
</dbReference>
<sequence length="548" mass="60739">MSSDSSSPQRPASEQFDFLIERIGALPLDEILRDLLRQSATTLGVERVGYWSMEGGARSIRRDLQYYLSTGSFDETPLRLESKTYPAYFGALNEGSNLVVSHDSMADPRLAEFRSAYFTPLGIASMLDAPVHRHGQLFGVVCHEHVGSVREWTAAEVDFARYVAQWIALAVEIDGRQRAEIALRESEARYRTVIEHSPTPTVVVDMGTGLFVEANESALRFYGVDRTSLLSGGPADFSPEHQPDGRPSAESAKEKIAMALSGEEPRFDWTHVHGDGHLIPCSVHLARMPGKRSERVVATVIDRTEQTRTEESMRRALEQERELGELRSRFTSIVSHEFRTPLGVIMSAVELLRNYFDRLDEERRSELFEDIHQATRRMGDLMEQVLVLGRADAGKLGFSPVPTDLAALCRKLKDEALSASGSKCPVTLSIEDDLSEAEVDEPLLRHIFSNLLSNAAKYSAPGSPVEFEVKREGPELFFRVADRGIGIPKKDQARLFEAFHRATNVGEIPGSGLGLLIAKRCIELHGGSIDFVSAEGEGTSVNVRLPLC</sequence>
<feature type="domain" description="PAS" evidence="9">
    <location>
        <begin position="186"/>
        <end position="263"/>
    </location>
</feature>
<dbReference type="Gene3D" id="3.30.565.10">
    <property type="entry name" value="Histidine kinase-like ATPase, C-terminal domain"/>
    <property type="match status" value="1"/>
</dbReference>
<evidence type="ECO:0000259" key="9">
    <source>
        <dbReference type="PROSITE" id="PS50112"/>
    </source>
</evidence>
<evidence type="ECO:0000259" key="8">
    <source>
        <dbReference type="PROSITE" id="PS50109"/>
    </source>
</evidence>
<name>A0ABT3FYE1_9BACT</name>
<dbReference type="InterPro" id="IPR036097">
    <property type="entry name" value="HisK_dim/P_sf"/>
</dbReference>
<dbReference type="InterPro" id="IPR003661">
    <property type="entry name" value="HisK_dim/P_dom"/>
</dbReference>
<proteinExistence type="predicted"/>
<dbReference type="InterPro" id="IPR004358">
    <property type="entry name" value="Sig_transdc_His_kin-like_C"/>
</dbReference>
<keyword evidence="10" id="KW-0067">ATP-binding</keyword>
<evidence type="ECO:0000256" key="4">
    <source>
        <dbReference type="ARBA" id="ARBA00022679"/>
    </source>
</evidence>
<dbReference type="InterPro" id="IPR005467">
    <property type="entry name" value="His_kinase_dom"/>
</dbReference>
<evidence type="ECO:0000256" key="7">
    <source>
        <dbReference type="SAM" id="MobiDB-lite"/>
    </source>
</evidence>
<keyword evidence="5" id="KW-0418">Kinase</keyword>
<dbReference type="Pfam" id="PF08448">
    <property type="entry name" value="PAS_4"/>
    <property type="match status" value="1"/>
</dbReference>
<dbReference type="PANTHER" id="PTHR43711:SF26">
    <property type="entry name" value="SENSOR HISTIDINE KINASE RCSC"/>
    <property type="match status" value="1"/>
</dbReference>
<evidence type="ECO:0000256" key="6">
    <source>
        <dbReference type="ARBA" id="ARBA00023012"/>
    </source>
</evidence>
<protein>
    <recommendedName>
        <fullName evidence="2">histidine kinase</fullName>
        <ecNumber evidence="2">2.7.13.3</ecNumber>
    </recommendedName>
</protein>
<evidence type="ECO:0000256" key="5">
    <source>
        <dbReference type="ARBA" id="ARBA00022777"/>
    </source>
</evidence>
<dbReference type="Pfam" id="PF00512">
    <property type="entry name" value="HisKA"/>
    <property type="match status" value="1"/>
</dbReference>
<dbReference type="Pfam" id="PF01590">
    <property type="entry name" value="GAF"/>
    <property type="match status" value="1"/>
</dbReference>
<dbReference type="RefSeq" id="WP_264511163.1">
    <property type="nucleotide sequence ID" value="NZ_JAPDDR010000002.1"/>
</dbReference>
<organism evidence="10 11">
    <name type="scientific">Luteolibacter rhizosphaerae</name>
    <dbReference type="NCBI Taxonomy" id="2989719"/>
    <lineage>
        <taxon>Bacteria</taxon>
        <taxon>Pseudomonadati</taxon>
        <taxon>Verrucomicrobiota</taxon>
        <taxon>Verrucomicrobiia</taxon>
        <taxon>Verrucomicrobiales</taxon>
        <taxon>Verrucomicrobiaceae</taxon>
        <taxon>Luteolibacter</taxon>
    </lineage>
</organism>
<dbReference type="Gene3D" id="3.30.450.40">
    <property type="match status" value="1"/>
</dbReference>
<dbReference type="InterPro" id="IPR035965">
    <property type="entry name" value="PAS-like_dom_sf"/>
</dbReference>
<keyword evidence="10" id="KW-0547">Nucleotide-binding</keyword>
<dbReference type="Pfam" id="PF02518">
    <property type="entry name" value="HATPase_c"/>
    <property type="match status" value="1"/>
</dbReference>
<reference evidence="10" key="1">
    <citation type="submission" date="2022-10" db="EMBL/GenBank/DDBJ databases">
        <title>Luteolibacter sp. GHJ8, whole genome shotgun sequencing project.</title>
        <authorList>
            <person name="Zhao G."/>
            <person name="Shen L."/>
        </authorList>
    </citation>
    <scope>NUCLEOTIDE SEQUENCE</scope>
    <source>
        <strain evidence="10">GHJ8</strain>
    </source>
</reference>
<evidence type="ECO:0000256" key="3">
    <source>
        <dbReference type="ARBA" id="ARBA00022553"/>
    </source>
</evidence>
<dbReference type="Proteomes" id="UP001165653">
    <property type="component" value="Unassembled WGS sequence"/>
</dbReference>
<evidence type="ECO:0000256" key="1">
    <source>
        <dbReference type="ARBA" id="ARBA00000085"/>
    </source>
</evidence>
<dbReference type="PROSITE" id="PS50109">
    <property type="entry name" value="HIS_KIN"/>
    <property type="match status" value="1"/>
</dbReference>
<dbReference type="CDD" id="cd00075">
    <property type="entry name" value="HATPase"/>
    <property type="match status" value="1"/>
</dbReference>
<dbReference type="InterPro" id="IPR050736">
    <property type="entry name" value="Sensor_HK_Regulatory"/>
</dbReference>
<dbReference type="PROSITE" id="PS50112">
    <property type="entry name" value="PAS"/>
    <property type="match status" value="1"/>
</dbReference>
<dbReference type="InterPro" id="IPR013656">
    <property type="entry name" value="PAS_4"/>
</dbReference>
<comment type="caution">
    <text evidence="10">The sequence shown here is derived from an EMBL/GenBank/DDBJ whole genome shotgun (WGS) entry which is preliminary data.</text>
</comment>
<keyword evidence="6" id="KW-0902">Two-component regulatory system</keyword>
<dbReference type="GO" id="GO:0005524">
    <property type="term" value="F:ATP binding"/>
    <property type="evidence" value="ECO:0007669"/>
    <property type="project" value="UniProtKB-KW"/>
</dbReference>
<dbReference type="InterPro" id="IPR003018">
    <property type="entry name" value="GAF"/>
</dbReference>
<dbReference type="SMART" id="SM00065">
    <property type="entry name" value="GAF"/>
    <property type="match status" value="1"/>
</dbReference>
<evidence type="ECO:0000313" key="10">
    <source>
        <dbReference type="EMBL" id="MCW1912600.1"/>
    </source>
</evidence>
<dbReference type="SMART" id="SM00387">
    <property type="entry name" value="HATPase_c"/>
    <property type="match status" value="1"/>
</dbReference>
<dbReference type="SUPFAM" id="SSF55874">
    <property type="entry name" value="ATPase domain of HSP90 chaperone/DNA topoisomerase II/histidine kinase"/>
    <property type="match status" value="1"/>
</dbReference>
<keyword evidence="11" id="KW-1185">Reference proteome</keyword>
<dbReference type="InterPro" id="IPR029016">
    <property type="entry name" value="GAF-like_dom_sf"/>
</dbReference>